<accession>A0A1N6DFI9</accession>
<evidence type="ECO:0000259" key="2">
    <source>
        <dbReference type="Pfam" id="PF11795"/>
    </source>
</evidence>
<gene>
    <name evidence="3" type="ORF">HMEPL2_34180</name>
    <name evidence="4" type="ORF">SAMN04490369_102232</name>
    <name evidence="5" type="ORF">SAMN05878438_0457</name>
</gene>
<name>A0A1N6DFI9_9GAMM</name>
<reference evidence="5 6" key="2">
    <citation type="submission" date="2016-11" db="EMBL/GenBank/DDBJ databases">
        <authorList>
            <person name="Jaros S."/>
            <person name="Januszkiewicz K."/>
            <person name="Wedrychowicz H."/>
        </authorList>
    </citation>
    <scope>NUCLEOTIDE SEQUENCE [LARGE SCALE GENOMIC DNA]</scope>
    <source>
        <strain evidence="5 6">ACAM 239</strain>
    </source>
</reference>
<dbReference type="Pfam" id="PF09983">
    <property type="entry name" value="JetD_C"/>
    <property type="match status" value="1"/>
</dbReference>
<evidence type="ECO:0000259" key="1">
    <source>
        <dbReference type="Pfam" id="PF09983"/>
    </source>
</evidence>
<dbReference type="AlphaFoldDB" id="A0A1N6DFI9"/>
<evidence type="ECO:0000313" key="4">
    <source>
        <dbReference type="EMBL" id="SEN74056.1"/>
    </source>
</evidence>
<evidence type="ECO:0008006" key="9">
    <source>
        <dbReference type="Google" id="ProtNLM"/>
    </source>
</evidence>
<proteinExistence type="predicted"/>
<dbReference type="EMBL" id="AP022869">
    <property type="protein sequence ID" value="BCB73067.1"/>
    <property type="molecule type" value="Genomic_DNA"/>
</dbReference>
<evidence type="ECO:0000313" key="3">
    <source>
        <dbReference type="EMBL" id="BCB73067.1"/>
    </source>
</evidence>
<feature type="domain" description="DUF3322" evidence="2">
    <location>
        <begin position="6"/>
        <end position="192"/>
    </location>
</feature>
<dbReference type="PIRSF" id="PIRSF028408">
    <property type="entry name" value="UCP028408"/>
    <property type="match status" value="1"/>
</dbReference>
<dbReference type="STRING" id="77097.SAMN04490369_102232"/>
<evidence type="ECO:0000313" key="8">
    <source>
        <dbReference type="Proteomes" id="UP000501053"/>
    </source>
</evidence>
<organism evidence="5 6">
    <name type="scientific">Vreelandella aquamarina</name>
    <dbReference type="NCBI Taxonomy" id="77097"/>
    <lineage>
        <taxon>Bacteria</taxon>
        <taxon>Pseudomonadati</taxon>
        <taxon>Pseudomonadota</taxon>
        <taxon>Gammaproteobacteria</taxon>
        <taxon>Oceanospirillales</taxon>
        <taxon>Halomonadaceae</taxon>
        <taxon>Vreelandella</taxon>
    </lineage>
</organism>
<dbReference type="Pfam" id="PF11795">
    <property type="entry name" value="DUF3322"/>
    <property type="match status" value="1"/>
</dbReference>
<dbReference type="InterPro" id="IPR024534">
    <property type="entry name" value="JetD_C"/>
</dbReference>
<dbReference type="Proteomes" id="UP000199493">
    <property type="component" value="Unassembled WGS sequence"/>
</dbReference>
<evidence type="ECO:0000313" key="7">
    <source>
        <dbReference type="Proteomes" id="UP000199493"/>
    </source>
</evidence>
<dbReference type="Proteomes" id="UP000185024">
    <property type="component" value="Unassembled WGS sequence"/>
</dbReference>
<feature type="domain" description="Wadjet protein JetD C-terminal" evidence="1">
    <location>
        <begin position="215"/>
        <end position="391"/>
    </location>
</feature>
<dbReference type="RefSeq" id="WP_062361338.1">
    <property type="nucleotide sequence ID" value="NZ_AP022869.1"/>
</dbReference>
<dbReference type="GeneID" id="97277593"/>
<reference evidence="4 7" key="1">
    <citation type="submission" date="2016-10" db="EMBL/GenBank/DDBJ databases">
        <authorList>
            <person name="de Groot N.N."/>
        </authorList>
    </citation>
    <scope>NUCLEOTIDE SEQUENCE [LARGE SCALE GENOMIC DNA]</scope>
    <source>
        <strain evidence="4 7">558</strain>
    </source>
</reference>
<sequence>MSWSTPASIRAQVEKAWDSGRLLAARVSGESPFPLEIRLRRPSARDITERFGAVMDWVNALREQSRERRGYGYELRWQQVNNRVHGSNAIPVAAIIADETQALQLIRRQQDAQRFQALVDTLLHHHLELQDWIARHPLAVLRHAHDWPRLLAVLAWFLAHPRPGLYLRQLDIPGVDTKFIETRRGLLAELLDVVLPATAIHRDASGVKGFARRYGLRTEAPQIRFRLLDPALSIQGLRDIAVPPEEFSGLSLPVQRVFITENRTNGLAFPETSASLVIFGLGYGLERLREIPWLHDSALWYWGDIDTHGFGILNRLRASLPHARSLLMDRPTLMGHHPLWGQEPEEKRYTGHPTRLTADEQALFEELRADRLGARVRLEQERISFSAVERAVAATEVITQGR</sequence>
<keyword evidence="8" id="KW-1185">Reference proteome</keyword>
<evidence type="ECO:0000313" key="5">
    <source>
        <dbReference type="EMBL" id="SIN61239.1"/>
    </source>
</evidence>
<dbReference type="Proteomes" id="UP000501053">
    <property type="component" value="Chromosome"/>
</dbReference>
<accession>A0A1H8J188</accession>
<dbReference type="InterPro" id="IPR024537">
    <property type="entry name" value="DUF3322"/>
</dbReference>
<dbReference type="EMBL" id="FODB01000022">
    <property type="protein sequence ID" value="SEN74056.1"/>
    <property type="molecule type" value="Genomic_DNA"/>
</dbReference>
<evidence type="ECO:0000313" key="6">
    <source>
        <dbReference type="Proteomes" id="UP000185024"/>
    </source>
</evidence>
<reference evidence="3 8" key="3">
    <citation type="submission" date="2020-03" db="EMBL/GenBank/DDBJ databases">
        <title>Complete Genome Sequence of Halomonas meridiana strain Eplume2, isolated from hydrothermal-plume in the north east Pacific Ocean.</title>
        <authorList>
            <person name="Kurihara Y."/>
            <person name="Kawai S."/>
            <person name="Sakai A."/>
            <person name="Galipon J."/>
            <person name="Arakawa K."/>
        </authorList>
    </citation>
    <scope>NUCLEOTIDE SEQUENCE [LARGE SCALE GENOMIC DNA]</scope>
    <source>
        <strain evidence="3 8">Eplume2</strain>
    </source>
</reference>
<dbReference type="InterPro" id="IPR014544">
    <property type="entry name" value="UCP028408"/>
</dbReference>
<protein>
    <recommendedName>
        <fullName evidence="9">Wadjet protein JetD C-terminal domain-containing protein</fullName>
    </recommendedName>
</protein>
<dbReference type="EMBL" id="FSQX01000001">
    <property type="protein sequence ID" value="SIN61239.1"/>
    <property type="molecule type" value="Genomic_DNA"/>
</dbReference>